<comment type="caution">
    <text evidence="2">The sequence shown here is derived from an EMBL/GenBank/DDBJ whole genome shotgun (WGS) entry which is preliminary data.</text>
</comment>
<keyword evidence="3" id="KW-1185">Reference proteome</keyword>
<keyword evidence="1" id="KW-0732">Signal</keyword>
<accession>A0ABW8N389</accession>
<evidence type="ECO:0000313" key="3">
    <source>
        <dbReference type="Proteomes" id="UP001620520"/>
    </source>
</evidence>
<evidence type="ECO:0000256" key="1">
    <source>
        <dbReference type="SAM" id="SignalP"/>
    </source>
</evidence>
<name>A0ABW8N389_9MICC</name>
<evidence type="ECO:0008006" key="4">
    <source>
        <dbReference type="Google" id="ProtNLM"/>
    </source>
</evidence>
<gene>
    <name evidence="2" type="ORF">ABIA52_000970</name>
</gene>
<dbReference type="EMBL" id="JBIYEW010000003">
    <property type="protein sequence ID" value="MFK4638081.1"/>
    <property type="molecule type" value="Genomic_DNA"/>
</dbReference>
<proteinExistence type="predicted"/>
<feature type="chain" id="PRO_5047149716" description="Lipoprotein" evidence="1">
    <location>
        <begin position="22"/>
        <end position="143"/>
    </location>
</feature>
<evidence type="ECO:0000313" key="2">
    <source>
        <dbReference type="EMBL" id="MFK4638081.1"/>
    </source>
</evidence>
<dbReference type="Proteomes" id="UP001620520">
    <property type="component" value="Unassembled WGS sequence"/>
</dbReference>
<organism evidence="2 3">
    <name type="scientific">Paenarthrobacter histidinolovorans</name>
    <dbReference type="NCBI Taxonomy" id="43664"/>
    <lineage>
        <taxon>Bacteria</taxon>
        <taxon>Bacillati</taxon>
        <taxon>Actinomycetota</taxon>
        <taxon>Actinomycetes</taxon>
        <taxon>Micrococcales</taxon>
        <taxon>Micrococcaceae</taxon>
        <taxon>Paenarthrobacter</taxon>
    </lineage>
</organism>
<dbReference type="PROSITE" id="PS51257">
    <property type="entry name" value="PROKAR_LIPOPROTEIN"/>
    <property type="match status" value="1"/>
</dbReference>
<dbReference type="RefSeq" id="WP_404593746.1">
    <property type="nucleotide sequence ID" value="NZ_JBIYEW010000003.1"/>
</dbReference>
<reference evidence="2 3" key="1">
    <citation type="submission" date="2024-10" db="EMBL/GenBank/DDBJ databases">
        <title>Novel secondary metabolite-producing bacteria for plant disease control.</title>
        <authorList>
            <person name="Chevrette M."/>
        </authorList>
    </citation>
    <scope>NUCLEOTIDE SEQUENCE [LARGE SCALE GENOMIC DNA]</scope>
    <source>
        <strain evidence="2 3">J30 TE3557</strain>
    </source>
</reference>
<feature type="signal peptide" evidence="1">
    <location>
        <begin position="1"/>
        <end position="21"/>
    </location>
</feature>
<protein>
    <recommendedName>
        <fullName evidence="4">Lipoprotein</fullName>
    </recommendedName>
</protein>
<sequence length="143" mass="15971">MRRGWTLCCAMVILLALSSCARPGIEELGRSAIRDRAAEGMDWFKGFTAATDMSDRDGVRSKLQGTNVTYSFGWEADGDFYADRYFREHLTTSGGWWAEQRTVNACVRYTAKPEGPIMSSVACPDRPPFTERVDEQVTIGGKE</sequence>